<proteinExistence type="predicted"/>
<sequence length="358" mass="39038">MIWVTWRHHRTSLIVSLGIIAVLALTGLVGGAIIKSDGSGRPFGSFFGCFGNTTAICAAETALTATTLIATMLPVFLGALVGVTVFSRDIEQGTHVLGLTQSVSRARWFWTRVLVVFVPLTVAAALLGFVLEWTRRLPANSNFAFVAGRATFVDPPNLSYPFFQSSGLALGAYTFMALILGAALALLVRSSIGAMALTMVGVVGVLVMFQFVARPHYAPVGIEKSPLSGGRIYTAVEGAFVPGLNWEIEQGYVDIQGNFVDVRYDECTWSGSDDGNDPYEQRSEETGAQYDVRMEAVLAQQDRDMEVCLHEQGADHYEVRYHSSDQFRRFQVTEAALTLVLSGLFLIPALWGLRRLKP</sequence>
<feature type="transmembrane region" description="Helical" evidence="1">
    <location>
        <begin position="168"/>
        <end position="187"/>
    </location>
</feature>
<protein>
    <submittedName>
        <fullName evidence="2">ABC transporter permease</fullName>
    </submittedName>
</protein>
<evidence type="ECO:0000313" key="2">
    <source>
        <dbReference type="EMBL" id="MDV6268724.1"/>
    </source>
</evidence>
<feature type="transmembrane region" description="Helical" evidence="1">
    <location>
        <begin position="194"/>
        <end position="213"/>
    </location>
</feature>
<feature type="transmembrane region" description="Helical" evidence="1">
    <location>
        <begin position="335"/>
        <end position="353"/>
    </location>
</feature>
<organism evidence="2 3">
    <name type="scientific">Rhodococcus globerulus</name>
    <dbReference type="NCBI Taxonomy" id="33008"/>
    <lineage>
        <taxon>Bacteria</taxon>
        <taxon>Bacillati</taxon>
        <taxon>Actinomycetota</taxon>
        <taxon>Actinomycetes</taxon>
        <taxon>Mycobacteriales</taxon>
        <taxon>Nocardiaceae</taxon>
        <taxon>Rhodococcus</taxon>
    </lineage>
</organism>
<evidence type="ECO:0000313" key="3">
    <source>
        <dbReference type="Proteomes" id="UP001185927"/>
    </source>
</evidence>
<dbReference type="RefSeq" id="WP_317542976.1">
    <property type="nucleotide sequence ID" value="NZ_JAWLKB010000008.1"/>
</dbReference>
<keyword evidence="3" id="KW-1185">Reference proteome</keyword>
<keyword evidence="1" id="KW-0812">Transmembrane</keyword>
<dbReference type="EMBL" id="JAWLKB010000008">
    <property type="protein sequence ID" value="MDV6268724.1"/>
    <property type="molecule type" value="Genomic_DNA"/>
</dbReference>
<keyword evidence="1" id="KW-1133">Transmembrane helix</keyword>
<gene>
    <name evidence="2" type="ORF">R3Q16_19100</name>
</gene>
<accession>A0ABU4BWW7</accession>
<feature type="transmembrane region" description="Helical" evidence="1">
    <location>
        <begin position="68"/>
        <end position="87"/>
    </location>
</feature>
<dbReference type="Proteomes" id="UP001185927">
    <property type="component" value="Unassembled WGS sequence"/>
</dbReference>
<name>A0ABU4BWW7_RHOGO</name>
<evidence type="ECO:0000256" key="1">
    <source>
        <dbReference type="SAM" id="Phobius"/>
    </source>
</evidence>
<reference evidence="2 3" key="1">
    <citation type="submission" date="2023-10" db="EMBL/GenBank/DDBJ databases">
        <title>Development of a sustainable strategy for remediation of hydrocarbon-contaminated territories based on the waste exchange concept.</title>
        <authorList>
            <person name="Krivoruchko A."/>
        </authorList>
    </citation>
    <scope>NUCLEOTIDE SEQUENCE [LARGE SCALE GENOMIC DNA]</scope>
    <source>
        <strain evidence="2 3">IEGM 1203</strain>
    </source>
</reference>
<feature type="transmembrane region" description="Helical" evidence="1">
    <location>
        <begin position="108"/>
        <end position="131"/>
    </location>
</feature>
<comment type="caution">
    <text evidence="2">The sequence shown here is derived from an EMBL/GenBank/DDBJ whole genome shotgun (WGS) entry which is preliminary data.</text>
</comment>
<keyword evidence="1" id="KW-0472">Membrane</keyword>
<feature type="transmembrane region" description="Helical" evidence="1">
    <location>
        <begin position="12"/>
        <end position="34"/>
    </location>
</feature>